<protein>
    <submittedName>
        <fullName evidence="2">VOC family protein</fullName>
    </submittedName>
</protein>
<dbReference type="Proteomes" id="UP000535838">
    <property type="component" value="Unassembled WGS sequence"/>
</dbReference>
<dbReference type="InterPro" id="IPR029068">
    <property type="entry name" value="Glyas_Bleomycin-R_OHBP_Dase"/>
</dbReference>
<evidence type="ECO:0000313" key="2">
    <source>
        <dbReference type="EMBL" id="MBB6635262.1"/>
    </source>
</evidence>
<dbReference type="PANTHER" id="PTHR33990">
    <property type="entry name" value="PROTEIN YJDN-RELATED"/>
    <property type="match status" value="1"/>
</dbReference>
<proteinExistence type="predicted"/>
<evidence type="ECO:0000313" key="3">
    <source>
        <dbReference type="Proteomes" id="UP000535838"/>
    </source>
</evidence>
<evidence type="ECO:0000259" key="1">
    <source>
        <dbReference type="Pfam" id="PF06983"/>
    </source>
</evidence>
<gene>
    <name evidence="2" type="ORF">H7B67_14165</name>
</gene>
<dbReference type="CDD" id="cd06588">
    <property type="entry name" value="PhnB_like"/>
    <property type="match status" value="1"/>
</dbReference>
<accession>A0A841SVI3</accession>
<dbReference type="SUPFAM" id="SSF54593">
    <property type="entry name" value="Glyoxalase/Bleomycin resistance protein/Dihydroxybiphenyl dioxygenase"/>
    <property type="match status" value="1"/>
</dbReference>
<feature type="domain" description="PhnB-like" evidence="1">
    <location>
        <begin position="5"/>
        <end position="133"/>
    </location>
</feature>
<keyword evidence="3" id="KW-1185">Reference proteome</keyword>
<dbReference type="RefSeq" id="WP_185120848.1">
    <property type="nucleotide sequence ID" value="NZ_JACJVQ010000013.1"/>
</dbReference>
<dbReference type="Pfam" id="PF06983">
    <property type="entry name" value="3-dmu-9_3-mt"/>
    <property type="match status" value="1"/>
</dbReference>
<comment type="caution">
    <text evidence="2">The sequence shown here is derived from an EMBL/GenBank/DDBJ whole genome shotgun (WGS) entry which is preliminary data.</text>
</comment>
<dbReference type="EMBL" id="JACJVQ010000013">
    <property type="protein sequence ID" value="MBB6635262.1"/>
    <property type="molecule type" value="Genomic_DNA"/>
</dbReference>
<dbReference type="Gene3D" id="3.10.180.10">
    <property type="entry name" value="2,3-Dihydroxybiphenyl 1,2-Dioxygenase, domain 1"/>
    <property type="match status" value="1"/>
</dbReference>
<sequence length="139" mass="15509">MPINAYLNFAGNTRDVVLYYAKVFGLPEPQLMTFGSVPPNPEFPLPPGTEDLIMHAALDIDGSKLMFSDTFPGMPFQVGNNISLAYVTGDEAKARDIFEQLKDGGTVVMELQETFWSKVYGQVTDKFGILWQISHEENK</sequence>
<name>A0A841SVI3_9BACL</name>
<dbReference type="InterPro" id="IPR028973">
    <property type="entry name" value="PhnB-like"/>
</dbReference>
<dbReference type="PANTHER" id="PTHR33990:SF1">
    <property type="entry name" value="PROTEIN YJDN"/>
    <property type="match status" value="1"/>
</dbReference>
<dbReference type="AlphaFoldDB" id="A0A841SVI3"/>
<reference evidence="2 3" key="1">
    <citation type="submission" date="2020-08" db="EMBL/GenBank/DDBJ databases">
        <title>Cohnella phylogeny.</title>
        <authorList>
            <person name="Dunlap C."/>
        </authorList>
    </citation>
    <scope>NUCLEOTIDE SEQUENCE [LARGE SCALE GENOMIC DNA]</scope>
    <source>
        <strain evidence="2 3">DSM 25241</strain>
    </source>
</reference>
<organism evidence="2 3">
    <name type="scientific">Cohnella thailandensis</name>
    <dbReference type="NCBI Taxonomy" id="557557"/>
    <lineage>
        <taxon>Bacteria</taxon>
        <taxon>Bacillati</taxon>
        <taxon>Bacillota</taxon>
        <taxon>Bacilli</taxon>
        <taxon>Bacillales</taxon>
        <taxon>Paenibacillaceae</taxon>
        <taxon>Cohnella</taxon>
    </lineage>
</organism>